<accession>A0A1I5ZES6</accession>
<evidence type="ECO:0000313" key="3">
    <source>
        <dbReference type="Proteomes" id="UP000243106"/>
    </source>
</evidence>
<sequence length="163" mass="17621">MRAAHEDRGPVVRKDSREMVTFCIGEQDFCMDIMTVREIRGWTEATVLPRAPDYVLGVINLRGAVVPIIDLSSRLGLAPLEPGPRHVIVIVLIEQCLSGLLVSSVSDILNVTEDEVQPVPNIGEASASCLAGVISKGPRLLRILDVSAALPKTRAEEDELCPA</sequence>
<dbReference type="EMBL" id="FOXV01000009">
    <property type="protein sequence ID" value="SFQ54958.1"/>
    <property type="molecule type" value="Genomic_DNA"/>
</dbReference>
<organism evidence="2 3">
    <name type="scientific">Roseivivax halotolerans</name>
    <dbReference type="NCBI Taxonomy" id="93684"/>
    <lineage>
        <taxon>Bacteria</taxon>
        <taxon>Pseudomonadati</taxon>
        <taxon>Pseudomonadota</taxon>
        <taxon>Alphaproteobacteria</taxon>
        <taxon>Rhodobacterales</taxon>
        <taxon>Roseobacteraceae</taxon>
        <taxon>Roseivivax</taxon>
    </lineage>
</organism>
<dbReference type="PANTHER" id="PTHR22617:SF23">
    <property type="entry name" value="CHEMOTAXIS PROTEIN CHEW"/>
    <property type="match status" value="1"/>
</dbReference>
<dbReference type="PANTHER" id="PTHR22617">
    <property type="entry name" value="CHEMOTAXIS SENSOR HISTIDINE KINASE-RELATED"/>
    <property type="match status" value="1"/>
</dbReference>
<dbReference type="CDD" id="cd00732">
    <property type="entry name" value="CheW"/>
    <property type="match status" value="1"/>
</dbReference>
<dbReference type="STRING" id="93684.SAMN05421853_109118"/>
<dbReference type="GO" id="GO:0006935">
    <property type="term" value="P:chemotaxis"/>
    <property type="evidence" value="ECO:0007669"/>
    <property type="project" value="InterPro"/>
</dbReference>
<dbReference type="GO" id="GO:0007165">
    <property type="term" value="P:signal transduction"/>
    <property type="evidence" value="ECO:0007669"/>
    <property type="project" value="InterPro"/>
</dbReference>
<dbReference type="InterPro" id="IPR036061">
    <property type="entry name" value="CheW-like_dom_sf"/>
</dbReference>
<keyword evidence="3" id="KW-1185">Reference proteome</keyword>
<dbReference type="InterPro" id="IPR039315">
    <property type="entry name" value="CheW"/>
</dbReference>
<dbReference type="AlphaFoldDB" id="A0A1I5ZES6"/>
<reference evidence="3" key="1">
    <citation type="submission" date="2016-10" db="EMBL/GenBank/DDBJ databases">
        <authorList>
            <person name="Varghese N."/>
            <person name="Submissions S."/>
        </authorList>
    </citation>
    <scope>NUCLEOTIDE SEQUENCE [LARGE SCALE GENOMIC DNA]</scope>
    <source>
        <strain evidence="3">JCM 10271</strain>
    </source>
</reference>
<name>A0A1I5ZES6_9RHOB</name>
<dbReference type="SMART" id="SM00260">
    <property type="entry name" value="CheW"/>
    <property type="match status" value="1"/>
</dbReference>
<gene>
    <name evidence="2" type="ORF">SAMN05421853_109118</name>
</gene>
<dbReference type="RefSeq" id="WP_093013262.1">
    <property type="nucleotide sequence ID" value="NZ_FOXV01000009.1"/>
</dbReference>
<dbReference type="Proteomes" id="UP000243106">
    <property type="component" value="Unassembled WGS sequence"/>
</dbReference>
<dbReference type="PROSITE" id="PS50851">
    <property type="entry name" value="CHEW"/>
    <property type="match status" value="1"/>
</dbReference>
<dbReference type="GO" id="GO:0005829">
    <property type="term" value="C:cytosol"/>
    <property type="evidence" value="ECO:0007669"/>
    <property type="project" value="TreeGrafter"/>
</dbReference>
<dbReference type="Gene3D" id="2.40.50.180">
    <property type="entry name" value="CheA-289, Domain 4"/>
    <property type="match status" value="1"/>
</dbReference>
<dbReference type="SUPFAM" id="SSF50341">
    <property type="entry name" value="CheW-like"/>
    <property type="match status" value="1"/>
</dbReference>
<dbReference type="Gene3D" id="2.30.30.40">
    <property type="entry name" value="SH3 Domains"/>
    <property type="match status" value="1"/>
</dbReference>
<evidence type="ECO:0000259" key="1">
    <source>
        <dbReference type="PROSITE" id="PS50851"/>
    </source>
</evidence>
<feature type="domain" description="CheW-like" evidence="1">
    <location>
        <begin position="16"/>
        <end position="155"/>
    </location>
</feature>
<evidence type="ECO:0000313" key="2">
    <source>
        <dbReference type="EMBL" id="SFQ54958.1"/>
    </source>
</evidence>
<protein>
    <submittedName>
        <fullName evidence="2">Purine-binding chemotaxis protein CheW</fullName>
    </submittedName>
</protein>
<dbReference type="Pfam" id="PF01584">
    <property type="entry name" value="CheW"/>
    <property type="match status" value="1"/>
</dbReference>
<dbReference type="InterPro" id="IPR002545">
    <property type="entry name" value="CheW-lke_dom"/>
</dbReference>
<proteinExistence type="predicted"/>